<dbReference type="CDD" id="cd16454">
    <property type="entry name" value="RING-H2_PA-TM-RING"/>
    <property type="match status" value="1"/>
</dbReference>
<reference evidence="6 7" key="1">
    <citation type="journal article" date="2020" name="Nat. Commun.">
        <title>Genome of Tripterygium wilfordii and identification of cytochrome P450 involved in triptolide biosynthesis.</title>
        <authorList>
            <person name="Tu L."/>
            <person name="Su P."/>
            <person name="Zhang Z."/>
            <person name="Gao L."/>
            <person name="Wang J."/>
            <person name="Hu T."/>
            <person name="Zhou J."/>
            <person name="Zhang Y."/>
            <person name="Zhao Y."/>
            <person name="Liu Y."/>
            <person name="Song Y."/>
            <person name="Tong Y."/>
            <person name="Lu Y."/>
            <person name="Yang J."/>
            <person name="Xu C."/>
            <person name="Jia M."/>
            <person name="Peters R.J."/>
            <person name="Huang L."/>
            <person name="Gao W."/>
        </authorList>
    </citation>
    <scope>NUCLEOTIDE SEQUENCE [LARGE SCALE GENOMIC DNA]</scope>
    <source>
        <strain evidence="7">cv. XIE 37</strain>
        <tissue evidence="6">Leaf</tissue>
    </source>
</reference>
<dbReference type="Pfam" id="PF13639">
    <property type="entry name" value="zf-RING_2"/>
    <property type="match status" value="1"/>
</dbReference>
<evidence type="ECO:0000313" key="6">
    <source>
        <dbReference type="EMBL" id="KAF5731386.1"/>
    </source>
</evidence>
<dbReference type="GO" id="GO:0005634">
    <property type="term" value="C:nucleus"/>
    <property type="evidence" value="ECO:0007669"/>
    <property type="project" value="TreeGrafter"/>
</dbReference>
<keyword evidence="3" id="KW-0862">Zinc</keyword>
<dbReference type="SMART" id="SM00184">
    <property type="entry name" value="RING"/>
    <property type="match status" value="1"/>
</dbReference>
<dbReference type="AlphaFoldDB" id="A0A7J7CCC5"/>
<accession>A0A7J7CCC5</accession>
<dbReference type="InterPro" id="IPR013083">
    <property type="entry name" value="Znf_RING/FYVE/PHD"/>
</dbReference>
<dbReference type="InParanoid" id="A0A7J7CCC5"/>
<dbReference type="InterPro" id="IPR051834">
    <property type="entry name" value="RING_finger_E3_ligase"/>
</dbReference>
<dbReference type="GO" id="GO:0006511">
    <property type="term" value="P:ubiquitin-dependent protein catabolic process"/>
    <property type="evidence" value="ECO:0007669"/>
    <property type="project" value="TreeGrafter"/>
</dbReference>
<dbReference type="EMBL" id="JAAARO010000018">
    <property type="protein sequence ID" value="KAF5731386.1"/>
    <property type="molecule type" value="Genomic_DNA"/>
</dbReference>
<dbReference type="Proteomes" id="UP000593562">
    <property type="component" value="Unassembled WGS sequence"/>
</dbReference>
<evidence type="ECO:0000256" key="3">
    <source>
        <dbReference type="ARBA" id="ARBA00022833"/>
    </source>
</evidence>
<evidence type="ECO:0000256" key="1">
    <source>
        <dbReference type="ARBA" id="ARBA00022723"/>
    </source>
</evidence>
<proteinExistence type="predicted"/>
<dbReference type="GO" id="GO:0061630">
    <property type="term" value="F:ubiquitin protein ligase activity"/>
    <property type="evidence" value="ECO:0007669"/>
    <property type="project" value="TreeGrafter"/>
</dbReference>
<dbReference type="OrthoDB" id="8062037at2759"/>
<evidence type="ECO:0000259" key="5">
    <source>
        <dbReference type="PROSITE" id="PS50089"/>
    </source>
</evidence>
<evidence type="ECO:0000256" key="2">
    <source>
        <dbReference type="ARBA" id="ARBA00022771"/>
    </source>
</evidence>
<sequence length="228" mass="26245">MSRGNIDWNYRTLRHTRPRNVPFQAITTQDSSERIHDPWRPNEERMVTRPVGFSGYPVQTQSPVPIIIPAPLPMQRNLPVSTQEVVDSSRLSNDEQHEPVMKNLKKEIYDPIGKKLSERICLYYRDRAKLINQAKNKDLDEEGKRCAICLEDFEPKEQVIVTPCNHIYHEDCIVPWIKTQGKCPVCRYKIGEGSQGSETRPPEDVIAGDFLTMLRAMEEAFVLGTTTH</sequence>
<dbReference type="InterPro" id="IPR001841">
    <property type="entry name" value="Znf_RING"/>
</dbReference>
<protein>
    <recommendedName>
        <fullName evidence="5">RING-type domain-containing protein</fullName>
    </recommendedName>
</protein>
<organism evidence="6 7">
    <name type="scientific">Tripterygium wilfordii</name>
    <name type="common">Thunder God vine</name>
    <dbReference type="NCBI Taxonomy" id="458696"/>
    <lineage>
        <taxon>Eukaryota</taxon>
        <taxon>Viridiplantae</taxon>
        <taxon>Streptophyta</taxon>
        <taxon>Embryophyta</taxon>
        <taxon>Tracheophyta</taxon>
        <taxon>Spermatophyta</taxon>
        <taxon>Magnoliopsida</taxon>
        <taxon>eudicotyledons</taxon>
        <taxon>Gunneridae</taxon>
        <taxon>Pentapetalae</taxon>
        <taxon>rosids</taxon>
        <taxon>fabids</taxon>
        <taxon>Celastrales</taxon>
        <taxon>Celastraceae</taxon>
        <taxon>Tripterygium</taxon>
    </lineage>
</organism>
<dbReference type="Gene3D" id="3.30.40.10">
    <property type="entry name" value="Zinc/RING finger domain, C3HC4 (zinc finger)"/>
    <property type="match status" value="1"/>
</dbReference>
<keyword evidence="2 4" id="KW-0863">Zinc-finger</keyword>
<dbReference type="PANTHER" id="PTHR45931:SF16">
    <property type="entry name" value="RING_U-BOX SUPERFAMILY PROTEIN"/>
    <property type="match status" value="1"/>
</dbReference>
<dbReference type="PANTHER" id="PTHR45931">
    <property type="entry name" value="SI:CH211-59O9.10"/>
    <property type="match status" value="1"/>
</dbReference>
<name>A0A7J7CCC5_TRIWF</name>
<dbReference type="FunFam" id="3.30.40.10:FF:000468">
    <property type="entry name" value="RING/U-box superfamily protein"/>
    <property type="match status" value="1"/>
</dbReference>
<dbReference type="GO" id="GO:0008270">
    <property type="term" value="F:zinc ion binding"/>
    <property type="evidence" value="ECO:0007669"/>
    <property type="project" value="UniProtKB-KW"/>
</dbReference>
<keyword evidence="1" id="KW-0479">Metal-binding</keyword>
<keyword evidence="7" id="KW-1185">Reference proteome</keyword>
<gene>
    <name evidence="6" type="ORF">HS088_TW18G00063</name>
</gene>
<dbReference type="SUPFAM" id="SSF57850">
    <property type="entry name" value="RING/U-box"/>
    <property type="match status" value="1"/>
</dbReference>
<evidence type="ECO:0000313" key="7">
    <source>
        <dbReference type="Proteomes" id="UP000593562"/>
    </source>
</evidence>
<feature type="domain" description="RING-type" evidence="5">
    <location>
        <begin position="146"/>
        <end position="187"/>
    </location>
</feature>
<comment type="caution">
    <text evidence="6">The sequence shown here is derived from an EMBL/GenBank/DDBJ whole genome shotgun (WGS) entry which is preliminary data.</text>
</comment>
<evidence type="ECO:0000256" key="4">
    <source>
        <dbReference type="PROSITE-ProRule" id="PRU00175"/>
    </source>
</evidence>
<dbReference type="PROSITE" id="PS50089">
    <property type="entry name" value="ZF_RING_2"/>
    <property type="match status" value="1"/>
</dbReference>